<dbReference type="GO" id="GO:0003677">
    <property type="term" value="F:DNA binding"/>
    <property type="evidence" value="ECO:0007669"/>
    <property type="project" value="UniProtKB-KW"/>
</dbReference>
<feature type="site" description="Interaction with DNA" evidence="12">
    <location>
        <position position="175"/>
    </location>
</feature>
<dbReference type="GO" id="GO:0003917">
    <property type="term" value="F:DNA topoisomerase type I (single strand cut, ATP-independent) activity"/>
    <property type="evidence" value="ECO:0007669"/>
    <property type="project" value="UniProtKB-UniRule"/>
</dbReference>
<feature type="site" description="Interaction with DNA" evidence="12">
    <location>
        <position position="328"/>
    </location>
</feature>
<dbReference type="InterPro" id="IPR013263">
    <property type="entry name" value="TopoI_Znr_bac"/>
</dbReference>
<feature type="site" description="Interaction with DNA" evidence="12">
    <location>
        <position position="513"/>
    </location>
</feature>
<evidence type="ECO:0000256" key="3">
    <source>
        <dbReference type="ARBA" id="ARBA00022723"/>
    </source>
</evidence>
<comment type="function">
    <text evidence="11 12">Releases the supercoiling and torsional tension of DNA, which is introduced during the DNA replication and transcription, by transiently cleaving and rejoining one strand of the DNA duplex. Introduces a single-strand break via transesterification at a target site in duplex DNA. The scissile phosphodiester is attacked by the catalytic tyrosine of the enzyme, resulting in the formation of a DNA-(5'-phosphotyrosyl)-enzyme intermediate and the expulsion of a 3'-OH DNA strand. The free DNA strand then undergoes passage around the unbroken strand, thus removing DNA supercoils. Finally, in the religation step, the DNA 3'-OH attacks the covalent intermediate to expel the active-site tyrosine and restore the DNA phosphodiester backbone.</text>
</comment>
<comment type="caution">
    <text evidence="16">The sequence shown here is derived from an EMBL/GenBank/DDBJ whole genome shotgun (WGS) entry which is preliminary data.</text>
</comment>
<dbReference type="GO" id="GO:0008270">
    <property type="term" value="F:zinc ion binding"/>
    <property type="evidence" value="ECO:0007669"/>
    <property type="project" value="UniProtKB-KW"/>
</dbReference>
<dbReference type="SMART" id="SM00493">
    <property type="entry name" value="TOPRIM"/>
    <property type="match status" value="1"/>
</dbReference>
<dbReference type="CDD" id="cd00186">
    <property type="entry name" value="TOP1Ac"/>
    <property type="match status" value="1"/>
</dbReference>
<sequence>MAKSLVIVESPAKAKTINKYLGKDFIVKSSVGHVRDLPHSSTGKKVAAKSPAEVRKMAPEAKAKYKAKRDKQALVNRMGIDPDKNWAANYQILPGKEKVVAELKKLADKADIVYLATDLDREGEAIAWHLKEIIGGEDEKFRRVVFNEITETSIQQAFSTPGELSMPGVNAQQARRFLDRVVGFMVSPLLWKKVARGLSAGRVQSVAVKLVVEKEREIKAFDPQEFWEISVDTHASTGELLTLDVTHENGKTFKPTDEKQTNAALAILKPADYTVSKREDRPSKSTPSAPFITSTLQQAASTKLGYGVKRTMGLAQRLYEAGHITYMRTDSTNLSKDAVEMCRNYISDSFGDNYLPENAKTYGSKAGAQEAHEAIRPSNVKLEAAFLEGIEADAKKLYELIWRQFVACQMTAARYTVSTLTISAASFDLKAKGRVMQFDGWTRVHPQLSKGDDKHLPDLQVGESLTLDKIDPSQHFTKPPARFGEASLVKELEKRSIGRPSTYASIISTIQDRGYVRLDKKRFYAEKMGEIVTNSLSGSFEKLMSYEFTSNMEQELDEIAGGSADWKSVLDEFYKNFTKQLSKADQPSEDGGMQNNEPVLTDIDCPTCNRKMGIRTAQTGVFLGCSGYALPPKERCTTTMNLTAGEEAVSILAEDAETEALMAMHRCNKCGTAMDSYLIDETRKLHVCGNNPVCDGIEVEKGEFKIKGYDGPILECDRCESPMELKSGRFGKYFDCTNEECKNTRKLLASGEAAPPKEDPVQLPELECEKSEAHFVLRDGAAGIFLAAHTFPRSRETRAPKVAELQRFRDRISEKFYYLADAPAEDNEGNLSVVRYSRKTKEQYVMTEIATEDGKPKATGWTAKYIDGKWVEDIPKKKVAKKKVAKKTTTKKSAAKKKTKTSTE</sequence>
<evidence type="ECO:0000256" key="6">
    <source>
        <dbReference type="ARBA" id="ARBA00022833"/>
    </source>
</evidence>
<dbReference type="Proteomes" id="UP000029843">
    <property type="component" value="Unassembled WGS sequence"/>
</dbReference>
<dbReference type="PROSITE" id="PS52039">
    <property type="entry name" value="TOPO_IA_2"/>
    <property type="match status" value="1"/>
</dbReference>
<dbReference type="Pfam" id="PF01131">
    <property type="entry name" value="Topoisom_bac"/>
    <property type="match status" value="1"/>
</dbReference>
<feature type="region of interest" description="Interaction with DNA" evidence="12">
    <location>
        <begin position="199"/>
        <end position="204"/>
    </location>
</feature>
<dbReference type="EMBL" id="JQED01000055">
    <property type="protein sequence ID" value="KGJ87253.1"/>
    <property type="molecule type" value="Genomic_DNA"/>
</dbReference>
<evidence type="ECO:0000256" key="5">
    <source>
        <dbReference type="ARBA" id="ARBA00022771"/>
    </source>
</evidence>
<feature type="domain" description="Topo IA-type catalytic" evidence="15">
    <location>
        <begin position="165"/>
        <end position="581"/>
    </location>
</feature>
<keyword evidence="3" id="KW-0479">Metal-binding</keyword>
<dbReference type="Gene3D" id="2.70.20.10">
    <property type="entry name" value="Topoisomerase I, domain 3"/>
    <property type="match status" value="1"/>
</dbReference>
<dbReference type="FunFam" id="1.10.290.10:FF:000002">
    <property type="entry name" value="DNA topoisomerase 1"/>
    <property type="match status" value="1"/>
</dbReference>
<evidence type="ECO:0000256" key="12">
    <source>
        <dbReference type="HAMAP-Rule" id="MF_00952"/>
    </source>
</evidence>
<dbReference type="InterPro" id="IPR000380">
    <property type="entry name" value="Topo_IA"/>
</dbReference>
<feature type="site" description="Interaction with DNA" evidence="12">
    <location>
        <position position="33"/>
    </location>
</feature>
<dbReference type="PROSITE" id="PS50880">
    <property type="entry name" value="TOPRIM"/>
    <property type="match status" value="1"/>
</dbReference>
<dbReference type="InterPro" id="IPR023406">
    <property type="entry name" value="Topo_IA_AS"/>
</dbReference>
<dbReference type="InterPro" id="IPR023405">
    <property type="entry name" value="Topo_IA_core_domain"/>
</dbReference>
<dbReference type="FunFam" id="3.40.50.140:FF:000001">
    <property type="entry name" value="DNA topoisomerase 1"/>
    <property type="match status" value="1"/>
</dbReference>
<evidence type="ECO:0000256" key="9">
    <source>
        <dbReference type="ARBA" id="ARBA00023125"/>
    </source>
</evidence>
<evidence type="ECO:0000256" key="1">
    <source>
        <dbReference type="ARBA" id="ARBA00000213"/>
    </source>
</evidence>
<keyword evidence="4" id="KW-0677">Repeat</keyword>
<dbReference type="PATRIC" id="fig|28229.4.peg.4144"/>
<dbReference type="InterPro" id="IPR006171">
    <property type="entry name" value="TOPRIM_dom"/>
</dbReference>
<evidence type="ECO:0000256" key="4">
    <source>
        <dbReference type="ARBA" id="ARBA00022737"/>
    </source>
</evidence>
<dbReference type="InterPro" id="IPR013498">
    <property type="entry name" value="Topo_IA_Znf"/>
</dbReference>
<feature type="region of interest" description="Disordered" evidence="13">
    <location>
        <begin position="881"/>
        <end position="904"/>
    </location>
</feature>
<evidence type="ECO:0000256" key="13">
    <source>
        <dbReference type="SAM" id="MobiDB-lite"/>
    </source>
</evidence>
<dbReference type="FunFam" id="3.30.65.10:FF:000002">
    <property type="entry name" value="DNA topoisomerase 1"/>
    <property type="match status" value="1"/>
</dbReference>
<dbReference type="GO" id="GO:0005694">
    <property type="term" value="C:chromosome"/>
    <property type="evidence" value="ECO:0007669"/>
    <property type="project" value="InterPro"/>
</dbReference>
<dbReference type="RefSeq" id="WP_033095677.1">
    <property type="nucleotide sequence ID" value="NZ_JQED01000055.1"/>
</dbReference>
<comment type="catalytic activity">
    <reaction evidence="1 12">
        <text>ATP-independent breakage of single-stranded DNA, followed by passage and rejoining.</text>
        <dbReference type="EC" id="5.6.2.1"/>
    </reaction>
</comment>
<comment type="similarity">
    <text evidence="2 12">Belongs to the type IA topoisomerase family.</text>
</comment>
<dbReference type="Gene3D" id="2.20.25.10">
    <property type="match status" value="1"/>
</dbReference>
<dbReference type="PRINTS" id="PR00417">
    <property type="entry name" value="PRTPISMRASEI"/>
</dbReference>
<dbReference type="PROSITE" id="PS00396">
    <property type="entry name" value="TOPO_IA_1"/>
    <property type="match status" value="1"/>
</dbReference>
<dbReference type="Pfam" id="PF01751">
    <property type="entry name" value="Toprim"/>
    <property type="match status" value="1"/>
</dbReference>
<dbReference type="Pfam" id="PF21372">
    <property type="entry name" value="Zn_ribbon_bTOP1"/>
    <property type="match status" value="1"/>
</dbReference>
<dbReference type="Gene3D" id="1.10.460.10">
    <property type="entry name" value="Topoisomerase I, domain 2"/>
    <property type="match status" value="1"/>
</dbReference>
<dbReference type="AlphaFoldDB" id="A0A099KCF0"/>
<dbReference type="Pfam" id="PF01396">
    <property type="entry name" value="Zn_ribbon_Top1"/>
    <property type="match status" value="2"/>
</dbReference>
<dbReference type="InterPro" id="IPR003601">
    <property type="entry name" value="Topo_IA_2"/>
</dbReference>
<dbReference type="Gene3D" id="1.10.290.10">
    <property type="entry name" value="Topoisomerase I, domain 4"/>
    <property type="match status" value="1"/>
</dbReference>
<evidence type="ECO:0000256" key="10">
    <source>
        <dbReference type="ARBA" id="ARBA00023235"/>
    </source>
</evidence>
<keyword evidence="7" id="KW-0460">Magnesium</keyword>
<dbReference type="CDD" id="cd03363">
    <property type="entry name" value="TOPRIM_TopoIA_TopoI"/>
    <property type="match status" value="1"/>
</dbReference>
<keyword evidence="6" id="KW-0862">Zinc</keyword>
<proteinExistence type="inferred from homology"/>
<protein>
    <recommendedName>
        <fullName evidence="12">DNA topoisomerase 1</fullName>
        <ecNumber evidence="12">5.6.2.1</ecNumber>
    </recommendedName>
    <alternativeName>
        <fullName evidence="12">DNA topoisomerase I</fullName>
    </alternativeName>
</protein>
<keyword evidence="5" id="KW-0863">Zinc-finger</keyword>
<dbReference type="InterPro" id="IPR013824">
    <property type="entry name" value="Topo_IA_cen_sub1"/>
</dbReference>
<dbReference type="Gene3D" id="3.40.50.140">
    <property type="match status" value="1"/>
</dbReference>
<dbReference type="SUPFAM" id="SSF56712">
    <property type="entry name" value="Prokaryotic type I DNA topoisomerase"/>
    <property type="match status" value="1"/>
</dbReference>
<evidence type="ECO:0000313" key="16">
    <source>
        <dbReference type="EMBL" id="KGJ87253.1"/>
    </source>
</evidence>
<keyword evidence="8 12" id="KW-0799">Topoisomerase</keyword>
<dbReference type="SMART" id="SM00437">
    <property type="entry name" value="TOP1Ac"/>
    <property type="match status" value="1"/>
</dbReference>
<dbReference type="PANTHER" id="PTHR42785:SF1">
    <property type="entry name" value="DNA TOPOISOMERASE"/>
    <property type="match status" value="1"/>
</dbReference>
<evidence type="ECO:0000256" key="8">
    <source>
        <dbReference type="ARBA" id="ARBA00023029"/>
    </source>
</evidence>
<feature type="active site" description="O-(5'-phospho-DNA)-tyrosine intermediate" evidence="12">
    <location>
        <position position="326"/>
    </location>
</feature>
<dbReference type="PANTHER" id="PTHR42785">
    <property type="entry name" value="DNA TOPOISOMERASE, TYPE IA, CORE"/>
    <property type="match status" value="1"/>
</dbReference>
<feature type="site" description="Interaction with DNA" evidence="12">
    <location>
        <position position="176"/>
    </location>
</feature>
<dbReference type="OrthoDB" id="9804262at2"/>
<dbReference type="InterPro" id="IPR013497">
    <property type="entry name" value="Topo_IA_cen"/>
</dbReference>
<dbReference type="EC" id="5.6.2.1" evidence="12"/>
<keyword evidence="10 12" id="KW-0413">Isomerase</keyword>
<comment type="subunit">
    <text evidence="12">Monomer.</text>
</comment>
<feature type="site" description="Interaction with DNA" evidence="12">
    <location>
        <position position="179"/>
    </location>
</feature>
<dbReference type="NCBIfam" id="TIGR01051">
    <property type="entry name" value="topA_bact"/>
    <property type="match status" value="1"/>
</dbReference>
<dbReference type="InterPro" id="IPR013825">
    <property type="entry name" value="Topo_IA_cen_sub2"/>
</dbReference>
<feature type="domain" description="Toprim" evidence="14">
    <location>
        <begin position="3"/>
        <end position="149"/>
    </location>
</feature>
<evidence type="ECO:0000256" key="2">
    <source>
        <dbReference type="ARBA" id="ARBA00009446"/>
    </source>
</evidence>
<dbReference type="SMART" id="SM00436">
    <property type="entry name" value="TOP1Bc"/>
    <property type="match status" value="1"/>
</dbReference>
<keyword evidence="9 12" id="KW-0238">DNA-binding</keyword>
<evidence type="ECO:0000256" key="11">
    <source>
        <dbReference type="ARBA" id="ARBA00053060"/>
    </source>
</evidence>
<organism evidence="16 17">
    <name type="scientific">Colwellia psychrerythraea</name>
    <name type="common">Vibrio psychroerythus</name>
    <dbReference type="NCBI Taxonomy" id="28229"/>
    <lineage>
        <taxon>Bacteria</taxon>
        <taxon>Pseudomonadati</taxon>
        <taxon>Pseudomonadota</taxon>
        <taxon>Gammaproteobacteria</taxon>
        <taxon>Alteromonadales</taxon>
        <taxon>Colwelliaceae</taxon>
        <taxon>Colwellia</taxon>
    </lineage>
</organism>
<reference evidence="16 17" key="1">
    <citation type="submission" date="2014-08" db="EMBL/GenBank/DDBJ databases">
        <title>Genomic and Phenotypic Diversity of Colwellia psychrerythraea strains from Disparate Marine Basins.</title>
        <authorList>
            <person name="Techtmann S.M."/>
            <person name="Stelling S.C."/>
            <person name="Utturkar S.M."/>
            <person name="Alshibli N."/>
            <person name="Harris A."/>
            <person name="Brown S.D."/>
            <person name="Hazen T.C."/>
        </authorList>
    </citation>
    <scope>NUCLEOTIDE SEQUENCE [LARGE SCALE GENOMIC DNA]</scope>
    <source>
        <strain evidence="16 17">ND2E</strain>
    </source>
</reference>
<dbReference type="Pfam" id="PF08272">
    <property type="entry name" value="Zn_Ribbon_Topo"/>
    <property type="match status" value="2"/>
</dbReference>
<feature type="site" description="Interaction with DNA" evidence="12">
    <location>
        <position position="191"/>
    </location>
</feature>
<dbReference type="Gene3D" id="3.30.65.10">
    <property type="entry name" value="Bacterial Topoisomerase I, domain 1"/>
    <property type="match status" value="3"/>
</dbReference>
<dbReference type="HAMAP" id="MF_00952">
    <property type="entry name" value="Topoisom_1_prok"/>
    <property type="match status" value="1"/>
</dbReference>
<dbReference type="InterPro" id="IPR005733">
    <property type="entry name" value="TopoI_bac-type"/>
</dbReference>
<dbReference type="SUPFAM" id="SSF57783">
    <property type="entry name" value="Zinc beta-ribbon"/>
    <property type="match status" value="2"/>
</dbReference>
<evidence type="ECO:0000259" key="15">
    <source>
        <dbReference type="PROSITE" id="PS52039"/>
    </source>
</evidence>
<dbReference type="InterPro" id="IPR049330">
    <property type="entry name" value="TOP1_Znf"/>
</dbReference>
<dbReference type="GO" id="GO:0006265">
    <property type="term" value="P:DNA topological change"/>
    <property type="evidence" value="ECO:0007669"/>
    <property type="project" value="UniProtKB-UniRule"/>
</dbReference>
<dbReference type="InterPro" id="IPR028612">
    <property type="entry name" value="Topoisom_1_IA"/>
</dbReference>
<dbReference type="InterPro" id="IPR034149">
    <property type="entry name" value="TOPRIM_TopoI"/>
</dbReference>
<dbReference type="InterPro" id="IPR013826">
    <property type="entry name" value="Topo_IA_cen_sub3"/>
</dbReference>
<evidence type="ECO:0000256" key="7">
    <source>
        <dbReference type="ARBA" id="ARBA00022842"/>
    </source>
</evidence>
<evidence type="ECO:0000313" key="17">
    <source>
        <dbReference type="Proteomes" id="UP000029843"/>
    </source>
</evidence>
<accession>A0A099KCF0</accession>
<comment type="caution">
    <text evidence="12">Lacks conserved residue(s) required for the propagation of feature annotation.</text>
</comment>
<evidence type="ECO:0000259" key="14">
    <source>
        <dbReference type="PROSITE" id="PS50880"/>
    </source>
</evidence>
<gene>
    <name evidence="12" type="primary">topA</name>
    <name evidence="16" type="ORF">ND2E_0660</name>
</gene>
<name>A0A099KCF0_COLPS</name>
<dbReference type="InterPro" id="IPR003602">
    <property type="entry name" value="Topo_IA_DNA-bd_dom"/>
</dbReference>